<accession>A0A429ZDZ5</accession>
<dbReference type="EMBL" id="NGJU01000026">
    <property type="protein sequence ID" value="RST91875.1"/>
    <property type="molecule type" value="Genomic_DNA"/>
</dbReference>
<name>A0A429ZDZ5_9ENTE</name>
<dbReference type="AlphaFoldDB" id="A0A429ZDZ5"/>
<feature type="transmembrane region" description="Helical" evidence="1">
    <location>
        <begin position="107"/>
        <end position="139"/>
    </location>
</feature>
<dbReference type="GeneID" id="98569385"/>
<organism evidence="2 3">
    <name type="scientific">Vagococcus salmoninarum</name>
    <dbReference type="NCBI Taxonomy" id="2739"/>
    <lineage>
        <taxon>Bacteria</taxon>
        <taxon>Bacillati</taxon>
        <taxon>Bacillota</taxon>
        <taxon>Bacilli</taxon>
        <taxon>Lactobacillales</taxon>
        <taxon>Enterococcaceae</taxon>
        <taxon>Vagococcus</taxon>
    </lineage>
</organism>
<feature type="transmembrane region" description="Helical" evidence="1">
    <location>
        <begin position="194"/>
        <end position="215"/>
    </location>
</feature>
<dbReference type="Proteomes" id="UP000287239">
    <property type="component" value="Unassembled WGS sequence"/>
</dbReference>
<dbReference type="OrthoDB" id="2242834at2"/>
<protein>
    <submittedName>
        <fullName evidence="2">Uncharacterized protein</fullName>
    </submittedName>
</protein>
<dbReference type="RefSeq" id="WP_126782080.1">
    <property type="nucleotide sequence ID" value="NZ_CP177121.1"/>
</dbReference>
<keyword evidence="1" id="KW-0472">Membrane</keyword>
<evidence type="ECO:0000256" key="1">
    <source>
        <dbReference type="SAM" id="Phobius"/>
    </source>
</evidence>
<keyword evidence="3" id="KW-1185">Reference proteome</keyword>
<feature type="transmembrane region" description="Helical" evidence="1">
    <location>
        <begin position="163"/>
        <end position="187"/>
    </location>
</feature>
<keyword evidence="1" id="KW-1133">Transmembrane helix</keyword>
<keyword evidence="1" id="KW-0812">Transmembrane</keyword>
<evidence type="ECO:0000313" key="2">
    <source>
        <dbReference type="EMBL" id="RST91875.1"/>
    </source>
</evidence>
<feature type="transmembrane region" description="Helical" evidence="1">
    <location>
        <begin position="60"/>
        <end position="86"/>
    </location>
</feature>
<feature type="transmembrane region" description="Helical" evidence="1">
    <location>
        <begin position="20"/>
        <end position="40"/>
    </location>
</feature>
<proteinExistence type="predicted"/>
<comment type="caution">
    <text evidence="2">The sequence shown here is derived from an EMBL/GenBank/DDBJ whole genome shotgun (WGS) entry which is preliminary data.</text>
</comment>
<sequence length="254" mass="28229">MTGPLIFKMELFKFFRDKRYLLAIGILAILNTSVTLFYSIFLTTSRHLAFDSVLVRFSSIIGIVTALLIFANMIFTFLFPFHILSIDYKNNVMAMMIASGVNRTRLFFAKIGAVILLSLGLFLAISVGPFIIVLIQTIIGGQINEFFSGFLEFFRFLKLDINIIQIMFSALLAVFNSVVVITAATILMKGKNTAIIVSMGFGMLSSFLSNFFNQFAFSTEVTLESMAMVQAVSSVISIAVFCFVGLLALQKQNL</sequence>
<evidence type="ECO:0000313" key="3">
    <source>
        <dbReference type="Proteomes" id="UP000287239"/>
    </source>
</evidence>
<gene>
    <name evidence="2" type="ORF">CBF35_13635</name>
</gene>
<reference evidence="2 3" key="1">
    <citation type="submission" date="2017-05" db="EMBL/GenBank/DDBJ databases">
        <title>Vagococcus spp. assemblies.</title>
        <authorList>
            <person name="Gulvik C.A."/>
        </authorList>
    </citation>
    <scope>NUCLEOTIDE SEQUENCE [LARGE SCALE GENOMIC DNA]</scope>
    <source>
        <strain evidence="2 3">NCFB 2777</strain>
    </source>
</reference>
<feature type="transmembrane region" description="Helical" evidence="1">
    <location>
        <begin position="227"/>
        <end position="249"/>
    </location>
</feature>